<dbReference type="AlphaFoldDB" id="A0A067JPU2"/>
<name>A0A067JPU2_JATCU</name>
<dbReference type="EMBL" id="KK915051">
    <property type="protein sequence ID" value="KDP24823.1"/>
    <property type="molecule type" value="Genomic_DNA"/>
</dbReference>
<sequence>MALPSYSSDEDFLESLGITLDEVDLMADADTHASRTGIYAQVPVGLVNQMMELFLGMQQELAAAWTQIALEDQRGRRPRR</sequence>
<protein>
    <submittedName>
        <fullName evidence="1">Uncharacterized protein</fullName>
    </submittedName>
</protein>
<evidence type="ECO:0000313" key="2">
    <source>
        <dbReference type="Proteomes" id="UP000027138"/>
    </source>
</evidence>
<proteinExistence type="predicted"/>
<accession>A0A067JPU2</accession>
<dbReference type="Proteomes" id="UP000027138">
    <property type="component" value="Unassembled WGS sequence"/>
</dbReference>
<reference evidence="1 2" key="1">
    <citation type="journal article" date="2014" name="PLoS ONE">
        <title>Global Analysis of Gene Expression Profiles in Physic Nut (Jatropha curcas L.) Seedlings Exposed to Salt Stress.</title>
        <authorList>
            <person name="Zhang L."/>
            <person name="Zhang C."/>
            <person name="Wu P."/>
            <person name="Chen Y."/>
            <person name="Li M."/>
            <person name="Jiang H."/>
            <person name="Wu G."/>
        </authorList>
    </citation>
    <scope>NUCLEOTIDE SEQUENCE [LARGE SCALE GENOMIC DNA]</scope>
    <source>
        <strain evidence="2">cv. GZQX0401</strain>
        <tissue evidence="1">Young leaves</tissue>
    </source>
</reference>
<gene>
    <name evidence="1" type="ORF">JCGZ_25307</name>
</gene>
<organism evidence="1 2">
    <name type="scientific">Jatropha curcas</name>
    <name type="common">Barbados nut</name>
    <dbReference type="NCBI Taxonomy" id="180498"/>
    <lineage>
        <taxon>Eukaryota</taxon>
        <taxon>Viridiplantae</taxon>
        <taxon>Streptophyta</taxon>
        <taxon>Embryophyta</taxon>
        <taxon>Tracheophyta</taxon>
        <taxon>Spermatophyta</taxon>
        <taxon>Magnoliopsida</taxon>
        <taxon>eudicotyledons</taxon>
        <taxon>Gunneridae</taxon>
        <taxon>Pentapetalae</taxon>
        <taxon>rosids</taxon>
        <taxon>fabids</taxon>
        <taxon>Malpighiales</taxon>
        <taxon>Euphorbiaceae</taxon>
        <taxon>Crotonoideae</taxon>
        <taxon>Jatropheae</taxon>
        <taxon>Jatropha</taxon>
    </lineage>
</organism>
<keyword evidence="2" id="KW-1185">Reference proteome</keyword>
<evidence type="ECO:0000313" key="1">
    <source>
        <dbReference type="EMBL" id="KDP24823.1"/>
    </source>
</evidence>